<gene>
    <name evidence="3" type="ORF">CUROG_08995</name>
</gene>
<dbReference type="EMBL" id="CP045032">
    <property type="protein sequence ID" value="QFQ03147.1"/>
    <property type="molecule type" value="Genomic_DNA"/>
</dbReference>
<reference evidence="4" key="1">
    <citation type="submission" date="2019-10" db="EMBL/GenBank/DDBJ databases">
        <title>Complete genome sequence of Corynebacterium urogenitalis DSM 108747, isolated from the genital tract of a cow.</title>
        <authorList>
            <person name="Ruckert C."/>
            <person name="Ballas P."/>
            <person name="Wagener K."/>
            <person name="Drillich M."/>
            <person name="Kaempfer P."/>
            <person name="Busse H.-J."/>
            <person name="Ehling-Schulz M."/>
        </authorList>
    </citation>
    <scope>NUCLEOTIDE SEQUENCE [LARGE SCALE GENOMIC DNA]</scope>
    <source>
        <strain evidence="4">LMM 1652</strain>
    </source>
</reference>
<dbReference type="NCBIfam" id="TIGR03769">
    <property type="entry name" value="P_ac_wall_RPT"/>
    <property type="match status" value="2"/>
</dbReference>
<feature type="region of interest" description="Disordered" evidence="1">
    <location>
        <begin position="257"/>
        <end position="367"/>
    </location>
</feature>
<evidence type="ECO:0008006" key="5">
    <source>
        <dbReference type="Google" id="ProtNLM"/>
    </source>
</evidence>
<evidence type="ECO:0000313" key="4">
    <source>
        <dbReference type="Proteomes" id="UP000326711"/>
    </source>
</evidence>
<organism evidence="3 4">
    <name type="scientific">Corynebacterium urogenitale</name>
    <dbReference type="NCBI Taxonomy" id="2487892"/>
    <lineage>
        <taxon>Bacteria</taxon>
        <taxon>Bacillati</taxon>
        <taxon>Actinomycetota</taxon>
        <taxon>Actinomycetes</taxon>
        <taxon>Mycobacteriales</taxon>
        <taxon>Corynebacteriaceae</taxon>
        <taxon>Corynebacterium</taxon>
    </lineage>
</organism>
<dbReference type="Proteomes" id="UP000326711">
    <property type="component" value="Chromosome"/>
</dbReference>
<evidence type="ECO:0000256" key="2">
    <source>
        <dbReference type="SAM" id="Phobius"/>
    </source>
</evidence>
<protein>
    <recommendedName>
        <fullName evidence="5">Surface-anchored protein</fullName>
    </recommendedName>
</protein>
<name>A0A5J6ZC71_9CORY</name>
<dbReference type="KEGG" id="cuo:CUROG_08995"/>
<dbReference type="NCBIfam" id="NF038134">
    <property type="entry name" value="choice_anch_M"/>
    <property type="match status" value="2"/>
</dbReference>
<dbReference type="NCBIfam" id="TIGR03773">
    <property type="entry name" value="anch_rpt_wall"/>
    <property type="match status" value="1"/>
</dbReference>
<keyword evidence="2" id="KW-0472">Membrane</keyword>
<dbReference type="InterPro" id="IPR022435">
    <property type="entry name" value="Surface-anchored_actinobac"/>
</dbReference>
<keyword evidence="2" id="KW-0812">Transmembrane</keyword>
<sequence precursor="true">MGRTFQHFTSKQRGITAAFSAVTALGLATAPALPVWDATAGTLSVIENPLTSEAGAQSVRFDQGHVDAFNVTAKNGKLVLDLKEDITGSHVQHDPEDIVLGVKAEAFTTQTQDVENVGIAGYLLPQTQKKGLLWPGWDTLGVQADGFEHVDIEFTDVSGPGRVFLFGDGFNGVGSLLKDGSYELTSGDVREQKFPAHTHANWVFEKAGQYTMTVKATAKNKQGQTVSSEEKTYTWVVDHSPKDPNEAGVVDVAVANTPAHTGNGSEADGGDNGRASEGAGAGNTGGATGGTTGGGKSSSQGTSSSKSGSAKSSSSSSTSQTKAGNSAATGGGNTAGGDAAQCTKGEPGLRPLIKDDRQSPPKWVSPSSVNFGLGGAAKAQLPQKLGPIAKGEAWLIGATQQPGVPWLGVNTMHPNLLGKTTGDVTFALTSFEGPGNMFVYEQGNLGQVVGSEWFSGSNGKASGSHVVPRNSHVHPNWVFDKPGTYRVGITQTATTKEGKKVSAPATLTFSVGGSGGNATSGHFDFGAEITEDGNCSGGAGDAGGAGGAGGVDGADGSGASADGSLANTGASTMTLAIIVAGLGVAVLGGGLLTYLRSMKSFKA</sequence>
<evidence type="ECO:0000256" key="1">
    <source>
        <dbReference type="SAM" id="MobiDB-lite"/>
    </source>
</evidence>
<keyword evidence="2" id="KW-1133">Transmembrane helix</keyword>
<feature type="compositionally biased region" description="Gly residues" evidence="1">
    <location>
        <begin position="279"/>
        <end position="296"/>
    </location>
</feature>
<keyword evidence="4" id="KW-1185">Reference proteome</keyword>
<dbReference type="AlphaFoldDB" id="A0A5J6ZC71"/>
<evidence type="ECO:0000313" key="3">
    <source>
        <dbReference type="EMBL" id="QFQ03147.1"/>
    </source>
</evidence>
<dbReference type="RefSeq" id="WP_161595745.1">
    <property type="nucleotide sequence ID" value="NZ_CP045032.1"/>
</dbReference>
<proteinExistence type="predicted"/>
<feature type="transmembrane region" description="Helical" evidence="2">
    <location>
        <begin position="573"/>
        <end position="595"/>
    </location>
</feature>
<accession>A0A5J6ZC71</accession>
<feature type="compositionally biased region" description="Low complexity" evidence="1">
    <location>
        <begin position="297"/>
        <end position="328"/>
    </location>
</feature>
<dbReference type="InterPro" id="IPR022395">
    <property type="entry name" value="CHP03773_ABC_transptr-like"/>
</dbReference>